<evidence type="ECO:0008006" key="3">
    <source>
        <dbReference type="Google" id="ProtNLM"/>
    </source>
</evidence>
<reference evidence="1" key="1">
    <citation type="submission" date="2021-02" db="EMBL/GenBank/DDBJ databases">
        <authorList>
            <person name="Nowell W R."/>
        </authorList>
    </citation>
    <scope>NUCLEOTIDE SEQUENCE</scope>
</reference>
<proteinExistence type="predicted"/>
<sequence length="61" mass="7100">NEIATHNLTPELAKTFLRASSPDDRQLLNKLSIKSDVWSFGIFLWTLFLKCKYLFDITLLI</sequence>
<organism evidence="1 2">
    <name type="scientific">Adineta steineri</name>
    <dbReference type="NCBI Taxonomy" id="433720"/>
    <lineage>
        <taxon>Eukaryota</taxon>
        <taxon>Metazoa</taxon>
        <taxon>Spiralia</taxon>
        <taxon>Gnathifera</taxon>
        <taxon>Rotifera</taxon>
        <taxon>Eurotatoria</taxon>
        <taxon>Bdelloidea</taxon>
        <taxon>Adinetida</taxon>
        <taxon>Adinetidae</taxon>
        <taxon>Adineta</taxon>
    </lineage>
</organism>
<dbReference type="InterPro" id="IPR011009">
    <property type="entry name" value="Kinase-like_dom_sf"/>
</dbReference>
<dbReference type="EMBL" id="CAJOBB010029164">
    <property type="protein sequence ID" value="CAF4434827.1"/>
    <property type="molecule type" value="Genomic_DNA"/>
</dbReference>
<protein>
    <recommendedName>
        <fullName evidence="3">Protein kinase domain-containing protein</fullName>
    </recommendedName>
</protein>
<dbReference type="Proteomes" id="UP000663868">
    <property type="component" value="Unassembled WGS sequence"/>
</dbReference>
<evidence type="ECO:0000313" key="1">
    <source>
        <dbReference type="EMBL" id="CAF4434827.1"/>
    </source>
</evidence>
<evidence type="ECO:0000313" key="2">
    <source>
        <dbReference type="Proteomes" id="UP000663868"/>
    </source>
</evidence>
<dbReference type="AlphaFoldDB" id="A0A820RFY8"/>
<feature type="non-terminal residue" evidence="1">
    <location>
        <position position="1"/>
    </location>
</feature>
<comment type="caution">
    <text evidence="1">The sequence shown here is derived from an EMBL/GenBank/DDBJ whole genome shotgun (WGS) entry which is preliminary data.</text>
</comment>
<accession>A0A820RFY8</accession>
<name>A0A820RFY8_9BILA</name>
<dbReference type="SUPFAM" id="SSF56112">
    <property type="entry name" value="Protein kinase-like (PK-like)"/>
    <property type="match status" value="1"/>
</dbReference>
<gene>
    <name evidence="1" type="ORF">KXQ929_LOCUS53009</name>
</gene>